<dbReference type="RefSeq" id="WP_251223415.1">
    <property type="nucleotide sequence ID" value="NZ_JAMBOL010000008.1"/>
</dbReference>
<keyword evidence="8" id="KW-0175">Coiled coil</keyword>
<evidence type="ECO:0000256" key="3">
    <source>
        <dbReference type="ARBA" id="ARBA00022795"/>
    </source>
</evidence>
<comment type="similarity">
    <text evidence="6">Belongs to the bacillales FliT family.</text>
</comment>
<evidence type="ECO:0000256" key="1">
    <source>
        <dbReference type="ARBA" id="ARBA00004514"/>
    </source>
</evidence>
<protein>
    <recommendedName>
        <fullName evidence="7">Flagellar protein FliT</fullName>
    </recommendedName>
</protein>
<dbReference type="AlphaFoldDB" id="A0A9X2DQP3"/>
<keyword evidence="10" id="KW-0966">Cell projection</keyword>
<evidence type="ECO:0000313" key="11">
    <source>
        <dbReference type="Proteomes" id="UP001139179"/>
    </source>
</evidence>
<proteinExistence type="inferred from homology"/>
<evidence type="ECO:0000256" key="2">
    <source>
        <dbReference type="ARBA" id="ARBA00022490"/>
    </source>
</evidence>
<organism evidence="10 11">
    <name type="scientific">Halalkalibacter oceani</name>
    <dbReference type="NCBI Taxonomy" id="1653776"/>
    <lineage>
        <taxon>Bacteria</taxon>
        <taxon>Bacillati</taxon>
        <taxon>Bacillota</taxon>
        <taxon>Bacilli</taxon>
        <taxon>Bacillales</taxon>
        <taxon>Bacillaceae</taxon>
        <taxon>Halalkalibacter</taxon>
    </lineage>
</organism>
<dbReference type="EMBL" id="JAMBOL010000008">
    <property type="protein sequence ID" value="MCM3714647.1"/>
    <property type="molecule type" value="Genomic_DNA"/>
</dbReference>
<dbReference type="Proteomes" id="UP001139179">
    <property type="component" value="Unassembled WGS sequence"/>
</dbReference>
<keyword evidence="10" id="KW-0969">Cilium</keyword>
<evidence type="ECO:0000256" key="7">
    <source>
        <dbReference type="ARBA" id="ARBA00093797"/>
    </source>
</evidence>
<keyword evidence="4" id="KW-0143">Chaperone</keyword>
<reference evidence="10" key="1">
    <citation type="submission" date="2022-05" db="EMBL/GenBank/DDBJ databases">
        <title>Comparative Genomics of Spacecraft Associated Microbes.</title>
        <authorList>
            <person name="Tran M.T."/>
            <person name="Wright A."/>
            <person name="Seuylemezian A."/>
            <person name="Eisen J."/>
            <person name="Coil D."/>
        </authorList>
    </citation>
    <scope>NUCLEOTIDE SEQUENCE</scope>
    <source>
        <strain evidence="10">214.1.1</strain>
    </source>
</reference>
<comment type="function">
    <text evidence="5">May act as an export chaperone for the filament capping protein FliD.</text>
</comment>
<feature type="region of interest" description="Disordered" evidence="9">
    <location>
        <begin position="99"/>
        <end position="120"/>
    </location>
</feature>
<keyword evidence="11" id="KW-1185">Reference proteome</keyword>
<evidence type="ECO:0000256" key="5">
    <source>
        <dbReference type="ARBA" id="ARBA00093765"/>
    </source>
</evidence>
<dbReference type="Pfam" id="PF05400">
    <property type="entry name" value="FliT"/>
    <property type="match status" value="1"/>
</dbReference>
<sequence length="120" mass="14051">MSVIKTLYLQTEALFSFVNDPFPKKDEEREAFLAELDQRLDEREKLIAQVDRSSLNEAEQKLGAELIKLNKRLMNRLEQLKQEIRMNLTELQTKKATNRKYENPYEGPGSDGIFFDKRGV</sequence>
<accession>A0A9X2DQP3</accession>
<keyword evidence="10" id="KW-0282">Flagellum</keyword>
<evidence type="ECO:0000256" key="6">
    <source>
        <dbReference type="ARBA" id="ARBA00093785"/>
    </source>
</evidence>
<evidence type="ECO:0000256" key="8">
    <source>
        <dbReference type="SAM" id="Coils"/>
    </source>
</evidence>
<comment type="subcellular location">
    <subcellularLocation>
        <location evidence="1">Cytoplasm</location>
        <location evidence="1">Cytosol</location>
    </subcellularLocation>
</comment>
<dbReference type="InterPro" id="IPR008622">
    <property type="entry name" value="FliT"/>
</dbReference>
<evidence type="ECO:0000313" key="10">
    <source>
        <dbReference type="EMBL" id="MCM3714647.1"/>
    </source>
</evidence>
<evidence type="ECO:0000256" key="4">
    <source>
        <dbReference type="ARBA" id="ARBA00023186"/>
    </source>
</evidence>
<keyword evidence="2" id="KW-0963">Cytoplasm</keyword>
<comment type="caution">
    <text evidence="10">The sequence shown here is derived from an EMBL/GenBank/DDBJ whole genome shotgun (WGS) entry which is preliminary data.</text>
</comment>
<keyword evidence="3" id="KW-1005">Bacterial flagellum biogenesis</keyword>
<gene>
    <name evidence="10" type="ORF">M3202_11150</name>
</gene>
<feature type="coiled-coil region" evidence="8">
    <location>
        <begin position="33"/>
        <end position="97"/>
    </location>
</feature>
<evidence type="ECO:0000256" key="9">
    <source>
        <dbReference type="SAM" id="MobiDB-lite"/>
    </source>
</evidence>
<name>A0A9X2DQP3_9BACI</name>